<dbReference type="Pfam" id="PF00496">
    <property type="entry name" value="SBP_bac_5"/>
    <property type="match status" value="1"/>
</dbReference>
<dbReference type="SUPFAM" id="SSF53850">
    <property type="entry name" value="Periplasmic binding protein-like II"/>
    <property type="match status" value="1"/>
</dbReference>
<reference evidence="2" key="1">
    <citation type="submission" date="2018-05" db="EMBL/GenBank/DDBJ databases">
        <authorList>
            <person name="Lanie J.A."/>
            <person name="Ng W.-L."/>
            <person name="Kazmierczak K.M."/>
            <person name="Andrzejewski T.M."/>
            <person name="Davidsen T.M."/>
            <person name="Wayne K.J."/>
            <person name="Tettelin H."/>
            <person name="Glass J.I."/>
            <person name="Rusch D."/>
            <person name="Podicherti R."/>
            <person name="Tsui H.-C.T."/>
            <person name="Winkler M.E."/>
        </authorList>
    </citation>
    <scope>NUCLEOTIDE SEQUENCE</scope>
</reference>
<gene>
    <name evidence="2" type="ORF">METZ01_LOCUS319947</name>
</gene>
<dbReference type="GO" id="GO:1904680">
    <property type="term" value="F:peptide transmembrane transporter activity"/>
    <property type="evidence" value="ECO:0007669"/>
    <property type="project" value="TreeGrafter"/>
</dbReference>
<feature type="domain" description="Solute-binding protein family 5" evidence="1">
    <location>
        <begin position="79"/>
        <end position="170"/>
    </location>
</feature>
<dbReference type="InterPro" id="IPR039424">
    <property type="entry name" value="SBP_5"/>
</dbReference>
<dbReference type="AlphaFoldDB" id="A0A382P134"/>
<dbReference type="GO" id="GO:0015833">
    <property type="term" value="P:peptide transport"/>
    <property type="evidence" value="ECO:0007669"/>
    <property type="project" value="TreeGrafter"/>
</dbReference>
<dbReference type="PANTHER" id="PTHR30290:SF83">
    <property type="entry name" value="ABC TRANSPORTER SUBSTRATE-BINDING PROTEIN"/>
    <property type="match status" value="1"/>
</dbReference>
<proteinExistence type="predicted"/>
<dbReference type="Gene3D" id="3.90.76.10">
    <property type="entry name" value="Dipeptide-binding Protein, Domain 1"/>
    <property type="match status" value="1"/>
</dbReference>
<organism evidence="2">
    <name type="scientific">marine metagenome</name>
    <dbReference type="NCBI Taxonomy" id="408172"/>
    <lineage>
        <taxon>unclassified sequences</taxon>
        <taxon>metagenomes</taxon>
        <taxon>ecological metagenomes</taxon>
    </lineage>
</organism>
<protein>
    <recommendedName>
        <fullName evidence="1">Solute-binding protein family 5 domain-containing protein</fullName>
    </recommendedName>
</protein>
<sequence>MFKKFSLFLCTFFLGSTVNASNPLEAGSMSVCDCQPRDGGTITIATDWVLPYPWKSSEAHTYITPIYGNLYIGDPYNNELIPDLATHWEVSKDKTKGTFHLRKGVKFHDGTPFTAKDVEWSLKLTMKPEAEGSDFLMGAARMKELKGAQNFIDGKTKDIEGVNVIDDHTI</sequence>
<feature type="non-terminal residue" evidence="2">
    <location>
        <position position="170"/>
    </location>
</feature>
<accession>A0A382P134</accession>
<evidence type="ECO:0000313" key="2">
    <source>
        <dbReference type="EMBL" id="SVC67093.1"/>
    </source>
</evidence>
<dbReference type="PANTHER" id="PTHR30290">
    <property type="entry name" value="PERIPLASMIC BINDING COMPONENT OF ABC TRANSPORTER"/>
    <property type="match status" value="1"/>
</dbReference>
<dbReference type="EMBL" id="UINC01104152">
    <property type="protein sequence ID" value="SVC67093.1"/>
    <property type="molecule type" value="Genomic_DNA"/>
</dbReference>
<dbReference type="InterPro" id="IPR000914">
    <property type="entry name" value="SBP_5_dom"/>
</dbReference>
<evidence type="ECO:0000259" key="1">
    <source>
        <dbReference type="Pfam" id="PF00496"/>
    </source>
</evidence>
<name>A0A382P134_9ZZZZ</name>